<dbReference type="EnsemblMetazoa" id="GAUT048396-RA">
    <property type="protein sequence ID" value="GAUT048396-PA"/>
    <property type="gene ID" value="GAUT048396"/>
</dbReference>
<sequence length="180" mass="21077">MERRMESKSFVNFMLCYDPKVLLHRKGRKHVSLHFMNTSKKHNLFRYLCGCAVIHKGTEVFTEKFLMAYGGYAATLERSCEKWPFKHHNNNKKGKLLRELVIVDWQPFVTLGEAASEEEEEEEEEEEGDRLVDGDIFTRAQICVYQLIEKVHIHLLIPILQDFVLFDSLTIVGGFVRRTI</sequence>
<keyword evidence="2" id="KW-1185">Reference proteome</keyword>
<reference evidence="1" key="1">
    <citation type="submission" date="2020-05" db="UniProtKB">
        <authorList>
            <consortium name="EnsemblMetazoa"/>
        </authorList>
    </citation>
    <scope>IDENTIFICATION</scope>
    <source>
        <strain evidence="1">TTRI</strain>
    </source>
</reference>
<dbReference type="VEuPathDB" id="VectorBase:GAUT048396"/>
<name>A0A1A9VUT1_GLOAU</name>
<organism evidence="1 2">
    <name type="scientific">Glossina austeni</name>
    <name type="common">Savannah tsetse fly</name>
    <dbReference type="NCBI Taxonomy" id="7395"/>
    <lineage>
        <taxon>Eukaryota</taxon>
        <taxon>Metazoa</taxon>
        <taxon>Ecdysozoa</taxon>
        <taxon>Arthropoda</taxon>
        <taxon>Hexapoda</taxon>
        <taxon>Insecta</taxon>
        <taxon>Pterygota</taxon>
        <taxon>Neoptera</taxon>
        <taxon>Endopterygota</taxon>
        <taxon>Diptera</taxon>
        <taxon>Brachycera</taxon>
        <taxon>Muscomorpha</taxon>
        <taxon>Hippoboscoidea</taxon>
        <taxon>Glossinidae</taxon>
        <taxon>Glossina</taxon>
    </lineage>
</organism>
<dbReference type="AlphaFoldDB" id="A0A1A9VUT1"/>
<evidence type="ECO:0000313" key="1">
    <source>
        <dbReference type="EnsemblMetazoa" id="GAUT048396-PA"/>
    </source>
</evidence>
<accession>A0A1A9VUT1</accession>
<protein>
    <submittedName>
        <fullName evidence="1">Uncharacterized protein</fullName>
    </submittedName>
</protein>
<evidence type="ECO:0000313" key="2">
    <source>
        <dbReference type="Proteomes" id="UP000078200"/>
    </source>
</evidence>
<proteinExistence type="predicted"/>
<dbReference type="Proteomes" id="UP000078200">
    <property type="component" value="Unassembled WGS sequence"/>
</dbReference>